<organism evidence="1 2">
    <name type="scientific">Symbiodinium necroappetens</name>
    <dbReference type="NCBI Taxonomy" id="1628268"/>
    <lineage>
        <taxon>Eukaryota</taxon>
        <taxon>Sar</taxon>
        <taxon>Alveolata</taxon>
        <taxon>Dinophyceae</taxon>
        <taxon>Suessiales</taxon>
        <taxon>Symbiodiniaceae</taxon>
        <taxon>Symbiodinium</taxon>
    </lineage>
</organism>
<gene>
    <name evidence="1" type="ORF">SNEC2469_LOCUS13205</name>
</gene>
<accession>A0A812S6X3</accession>
<dbReference type="OrthoDB" id="410721at2759"/>
<keyword evidence="2" id="KW-1185">Reference proteome</keyword>
<evidence type="ECO:0000313" key="2">
    <source>
        <dbReference type="Proteomes" id="UP000601435"/>
    </source>
</evidence>
<name>A0A812S6X3_9DINO</name>
<reference evidence="1" key="1">
    <citation type="submission" date="2021-02" db="EMBL/GenBank/DDBJ databases">
        <authorList>
            <person name="Dougan E. K."/>
            <person name="Rhodes N."/>
            <person name="Thang M."/>
            <person name="Chan C."/>
        </authorList>
    </citation>
    <scope>NUCLEOTIDE SEQUENCE</scope>
</reference>
<proteinExistence type="predicted"/>
<feature type="non-terminal residue" evidence="1">
    <location>
        <position position="1"/>
    </location>
</feature>
<sequence>MDDLVTALEMYHPGDGFQLRVLRQTAGEGLGAAFSTGSYSTVDLRVVLGTSDSDYTSR</sequence>
<evidence type="ECO:0000313" key="1">
    <source>
        <dbReference type="EMBL" id="CAE7469447.1"/>
    </source>
</evidence>
<comment type="caution">
    <text evidence="1">The sequence shown here is derived from an EMBL/GenBank/DDBJ whole genome shotgun (WGS) entry which is preliminary data.</text>
</comment>
<dbReference type="AlphaFoldDB" id="A0A812S6X3"/>
<protein>
    <submittedName>
        <fullName evidence="1">Uncharacterized protein</fullName>
    </submittedName>
</protein>
<dbReference type="EMBL" id="CAJNJA010021066">
    <property type="protein sequence ID" value="CAE7469447.1"/>
    <property type="molecule type" value="Genomic_DNA"/>
</dbReference>
<dbReference type="Proteomes" id="UP000601435">
    <property type="component" value="Unassembled WGS sequence"/>
</dbReference>